<organism evidence="2">
    <name type="scientific">Rhizophora mucronata</name>
    <name type="common">Asiatic mangrove</name>
    <dbReference type="NCBI Taxonomy" id="61149"/>
    <lineage>
        <taxon>Eukaryota</taxon>
        <taxon>Viridiplantae</taxon>
        <taxon>Streptophyta</taxon>
        <taxon>Embryophyta</taxon>
        <taxon>Tracheophyta</taxon>
        <taxon>Spermatophyta</taxon>
        <taxon>Magnoliopsida</taxon>
        <taxon>eudicotyledons</taxon>
        <taxon>Gunneridae</taxon>
        <taxon>Pentapetalae</taxon>
        <taxon>rosids</taxon>
        <taxon>fabids</taxon>
        <taxon>Malpighiales</taxon>
        <taxon>Rhizophoraceae</taxon>
        <taxon>Rhizophora</taxon>
    </lineage>
</organism>
<protein>
    <submittedName>
        <fullName evidence="2">Uncharacterized protein MANES_01G103500</fullName>
    </submittedName>
</protein>
<evidence type="ECO:0000256" key="1">
    <source>
        <dbReference type="SAM" id="Phobius"/>
    </source>
</evidence>
<keyword evidence="1" id="KW-1133">Transmembrane helix</keyword>
<feature type="transmembrane region" description="Helical" evidence="1">
    <location>
        <begin position="37"/>
        <end position="62"/>
    </location>
</feature>
<sequence>MGAVCCCLSTQDIEDYMNPNSSVYRNCMCLSCFVQNFLHMVCLFLLSCLSSLLFLKIIIIIFPVA</sequence>
<evidence type="ECO:0000313" key="2">
    <source>
        <dbReference type="EMBL" id="MBX01947.1"/>
    </source>
</evidence>
<proteinExistence type="predicted"/>
<dbReference type="AlphaFoldDB" id="A0A2P2K8D7"/>
<dbReference type="EMBL" id="GGEC01021463">
    <property type="protein sequence ID" value="MBX01947.1"/>
    <property type="molecule type" value="Transcribed_RNA"/>
</dbReference>
<name>A0A2P2K8D7_RHIMU</name>
<reference evidence="2" key="1">
    <citation type="submission" date="2018-02" db="EMBL/GenBank/DDBJ databases">
        <title>Rhizophora mucronata_Transcriptome.</title>
        <authorList>
            <person name="Meera S.P."/>
            <person name="Sreeshan A."/>
            <person name="Augustine A."/>
        </authorList>
    </citation>
    <scope>NUCLEOTIDE SEQUENCE</scope>
    <source>
        <tissue evidence="2">Leaf</tissue>
    </source>
</reference>
<accession>A0A2P2K8D7</accession>
<keyword evidence="1" id="KW-0812">Transmembrane</keyword>
<keyword evidence="1" id="KW-0472">Membrane</keyword>